<dbReference type="KEGG" id="ccos:Pan44_23800"/>
<dbReference type="RefSeq" id="WP_145030212.1">
    <property type="nucleotide sequence ID" value="NZ_CP036271.1"/>
</dbReference>
<sequence length="117" mass="12870">MSSSRAQAVADVLYELKQAEKLGTLTGVARKAGFNPGVNGKTALNVLDNVRREWPHLQWWRVVKDDGTLCFSEQADLLTRQGISVADDGKSVLVDERVVMEFTAEALSTPKKPVPMN</sequence>
<dbReference type="InParanoid" id="A0A517SE10"/>
<protein>
    <recommendedName>
        <fullName evidence="3">Methylated-DNA-[protein]-cysteine S-methyltransferase DNA binding domain-containing protein</fullName>
    </recommendedName>
</protein>
<evidence type="ECO:0000313" key="2">
    <source>
        <dbReference type="Proteomes" id="UP000315700"/>
    </source>
</evidence>
<keyword evidence="2" id="KW-1185">Reference proteome</keyword>
<name>A0A517SE10_9PLAN</name>
<dbReference type="EMBL" id="CP036271">
    <property type="protein sequence ID" value="QDT54347.1"/>
    <property type="molecule type" value="Genomic_DNA"/>
</dbReference>
<gene>
    <name evidence="1" type="ORF">Pan44_23800</name>
</gene>
<accession>A0A517SE10</accession>
<organism evidence="1 2">
    <name type="scientific">Caulifigura coniformis</name>
    <dbReference type="NCBI Taxonomy" id="2527983"/>
    <lineage>
        <taxon>Bacteria</taxon>
        <taxon>Pseudomonadati</taxon>
        <taxon>Planctomycetota</taxon>
        <taxon>Planctomycetia</taxon>
        <taxon>Planctomycetales</taxon>
        <taxon>Planctomycetaceae</taxon>
        <taxon>Caulifigura</taxon>
    </lineage>
</organism>
<dbReference type="Proteomes" id="UP000315700">
    <property type="component" value="Chromosome"/>
</dbReference>
<evidence type="ECO:0008006" key="3">
    <source>
        <dbReference type="Google" id="ProtNLM"/>
    </source>
</evidence>
<proteinExistence type="predicted"/>
<dbReference type="OrthoDB" id="214190at2"/>
<evidence type="ECO:0000313" key="1">
    <source>
        <dbReference type="EMBL" id="QDT54347.1"/>
    </source>
</evidence>
<dbReference type="AlphaFoldDB" id="A0A517SE10"/>
<reference evidence="1 2" key="1">
    <citation type="submission" date="2019-02" db="EMBL/GenBank/DDBJ databases">
        <title>Deep-cultivation of Planctomycetes and their phenomic and genomic characterization uncovers novel biology.</title>
        <authorList>
            <person name="Wiegand S."/>
            <person name="Jogler M."/>
            <person name="Boedeker C."/>
            <person name="Pinto D."/>
            <person name="Vollmers J."/>
            <person name="Rivas-Marin E."/>
            <person name="Kohn T."/>
            <person name="Peeters S.H."/>
            <person name="Heuer A."/>
            <person name="Rast P."/>
            <person name="Oberbeckmann S."/>
            <person name="Bunk B."/>
            <person name="Jeske O."/>
            <person name="Meyerdierks A."/>
            <person name="Storesund J.E."/>
            <person name="Kallscheuer N."/>
            <person name="Luecker S."/>
            <person name="Lage O.M."/>
            <person name="Pohl T."/>
            <person name="Merkel B.J."/>
            <person name="Hornburger P."/>
            <person name="Mueller R.-W."/>
            <person name="Bruemmer F."/>
            <person name="Labrenz M."/>
            <person name="Spormann A.M."/>
            <person name="Op den Camp H."/>
            <person name="Overmann J."/>
            <person name="Amann R."/>
            <person name="Jetten M.S.M."/>
            <person name="Mascher T."/>
            <person name="Medema M.H."/>
            <person name="Devos D.P."/>
            <person name="Kaster A.-K."/>
            <person name="Ovreas L."/>
            <person name="Rohde M."/>
            <person name="Galperin M.Y."/>
            <person name="Jogler C."/>
        </authorList>
    </citation>
    <scope>NUCLEOTIDE SEQUENCE [LARGE SCALE GENOMIC DNA]</scope>
    <source>
        <strain evidence="1 2">Pan44</strain>
    </source>
</reference>